<evidence type="ECO:0000256" key="2">
    <source>
        <dbReference type="ARBA" id="ARBA00023125"/>
    </source>
</evidence>
<keyword evidence="3" id="KW-0804">Transcription</keyword>
<proteinExistence type="predicted"/>
<dbReference type="AlphaFoldDB" id="A0A2T0T3A3"/>
<evidence type="ECO:0000259" key="5">
    <source>
        <dbReference type="PROSITE" id="PS50977"/>
    </source>
</evidence>
<dbReference type="PANTHER" id="PTHR30055">
    <property type="entry name" value="HTH-TYPE TRANSCRIPTIONAL REGULATOR RUTR"/>
    <property type="match status" value="1"/>
</dbReference>
<dbReference type="Gene3D" id="1.10.10.60">
    <property type="entry name" value="Homeodomain-like"/>
    <property type="match status" value="1"/>
</dbReference>
<dbReference type="RefSeq" id="WP_106281464.1">
    <property type="nucleotide sequence ID" value="NZ_PVTG01000020.1"/>
</dbReference>
<gene>
    <name evidence="6" type="ORF">LY71_1209</name>
</gene>
<dbReference type="PANTHER" id="PTHR30055:SF238">
    <property type="entry name" value="MYCOFACTOCIN BIOSYNTHESIS TRANSCRIPTIONAL REGULATOR MFTR-RELATED"/>
    <property type="match status" value="1"/>
</dbReference>
<evidence type="ECO:0000256" key="1">
    <source>
        <dbReference type="ARBA" id="ARBA00023015"/>
    </source>
</evidence>
<dbReference type="OrthoDB" id="956698at2"/>
<evidence type="ECO:0000256" key="3">
    <source>
        <dbReference type="ARBA" id="ARBA00023163"/>
    </source>
</evidence>
<feature type="domain" description="HTH tetR-type" evidence="5">
    <location>
        <begin position="26"/>
        <end position="86"/>
    </location>
</feature>
<organism evidence="6 7">
    <name type="scientific">Geodermatophilus tzadiensis</name>
    <dbReference type="NCBI Taxonomy" id="1137988"/>
    <lineage>
        <taxon>Bacteria</taxon>
        <taxon>Bacillati</taxon>
        <taxon>Actinomycetota</taxon>
        <taxon>Actinomycetes</taxon>
        <taxon>Geodermatophilales</taxon>
        <taxon>Geodermatophilaceae</taxon>
        <taxon>Geodermatophilus</taxon>
    </lineage>
</organism>
<keyword evidence="7" id="KW-1185">Reference proteome</keyword>
<protein>
    <submittedName>
        <fullName evidence="6">TetR family transcriptional regulator</fullName>
    </submittedName>
</protein>
<reference evidence="6 7" key="1">
    <citation type="submission" date="2018-03" db="EMBL/GenBank/DDBJ databases">
        <title>Genomic Encyclopedia of Archaeal and Bacterial Type Strains, Phase II (KMG-II): from individual species to whole genera.</title>
        <authorList>
            <person name="Goeker M."/>
        </authorList>
    </citation>
    <scope>NUCLEOTIDE SEQUENCE [LARGE SCALE GENOMIC DNA]</scope>
    <source>
        <strain evidence="6 7">DSM 45416</strain>
    </source>
</reference>
<dbReference type="InterPro" id="IPR023851">
    <property type="entry name" value="Tscrpt_reg_TetR-type"/>
</dbReference>
<dbReference type="Proteomes" id="UP000239210">
    <property type="component" value="Unassembled WGS sequence"/>
</dbReference>
<name>A0A2T0T3A3_9ACTN</name>
<dbReference type="InterPro" id="IPR001647">
    <property type="entry name" value="HTH_TetR"/>
</dbReference>
<sequence length="214" mass="22936">MPLGHPVAVVPRTGVATPRPVGGVRAATRARIEQAALELFTAAGFEQVTIEEIAAAAHTSRRTFFRHVGSKADAVWGDFTGHVERLARLLEEAGDDVPVLAAVFGAYVEVNDYAAADLPLLRQRMRLILTEPALLAHSQVRYADVDRVVADYVARRCGQDPAALLPRMVATATRAAATTAFEVWLADESASLADTLRAAFHQLATGFPQLRAGA</sequence>
<evidence type="ECO:0000313" key="6">
    <source>
        <dbReference type="EMBL" id="PRY40168.1"/>
    </source>
</evidence>
<dbReference type="SUPFAM" id="SSF46689">
    <property type="entry name" value="Homeodomain-like"/>
    <property type="match status" value="1"/>
</dbReference>
<dbReference type="GO" id="GO:0003700">
    <property type="term" value="F:DNA-binding transcription factor activity"/>
    <property type="evidence" value="ECO:0007669"/>
    <property type="project" value="TreeGrafter"/>
</dbReference>
<dbReference type="NCBIfam" id="TIGR03968">
    <property type="entry name" value="mycofact_TetR"/>
    <property type="match status" value="1"/>
</dbReference>
<keyword evidence="2 4" id="KW-0238">DNA-binding</keyword>
<dbReference type="Gene3D" id="1.10.357.10">
    <property type="entry name" value="Tetracycline Repressor, domain 2"/>
    <property type="match status" value="1"/>
</dbReference>
<dbReference type="InterPro" id="IPR041347">
    <property type="entry name" value="MftR_C"/>
</dbReference>
<feature type="DNA-binding region" description="H-T-H motif" evidence="4">
    <location>
        <begin position="49"/>
        <end position="68"/>
    </location>
</feature>
<dbReference type="PROSITE" id="PS50977">
    <property type="entry name" value="HTH_TETR_2"/>
    <property type="match status" value="1"/>
</dbReference>
<dbReference type="InterPro" id="IPR050109">
    <property type="entry name" value="HTH-type_TetR-like_transc_reg"/>
</dbReference>
<comment type="caution">
    <text evidence="6">The sequence shown here is derived from an EMBL/GenBank/DDBJ whole genome shotgun (WGS) entry which is preliminary data.</text>
</comment>
<keyword evidence="1" id="KW-0805">Transcription regulation</keyword>
<dbReference type="InterPro" id="IPR009057">
    <property type="entry name" value="Homeodomain-like_sf"/>
</dbReference>
<evidence type="ECO:0000256" key="4">
    <source>
        <dbReference type="PROSITE-ProRule" id="PRU00335"/>
    </source>
</evidence>
<accession>A0A2T0T3A3</accession>
<evidence type="ECO:0000313" key="7">
    <source>
        <dbReference type="Proteomes" id="UP000239210"/>
    </source>
</evidence>
<dbReference type="EMBL" id="PVTG01000020">
    <property type="protein sequence ID" value="PRY40168.1"/>
    <property type="molecule type" value="Genomic_DNA"/>
</dbReference>
<dbReference type="Pfam" id="PF00440">
    <property type="entry name" value="TetR_N"/>
    <property type="match status" value="1"/>
</dbReference>
<dbReference type="GO" id="GO:0000976">
    <property type="term" value="F:transcription cis-regulatory region binding"/>
    <property type="evidence" value="ECO:0007669"/>
    <property type="project" value="TreeGrafter"/>
</dbReference>
<dbReference type="Pfam" id="PF17754">
    <property type="entry name" value="TetR_C_14"/>
    <property type="match status" value="1"/>
</dbReference>